<gene>
    <name evidence="1" type="ORF">DFQ14_108111</name>
</gene>
<proteinExistence type="predicted"/>
<keyword evidence="2" id="KW-1185">Reference proteome</keyword>
<comment type="caution">
    <text evidence="1">The sequence shown here is derived from an EMBL/GenBank/DDBJ whole genome shotgun (WGS) entry which is preliminary data.</text>
</comment>
<reference evidence="1 2" key="1">
    <citation type="submission" date="2018-07" db="EMBL/GenBank/DDBJ databases">
        <title>Genomic Encyclopedia of Type Strains, Phase III (KMG-III): the genomes of soil and plant-associated and newly described type strains.</title>
        <authorList>
            <person name="Whitman W."/>
        </authorList>
    </citation>
    <scope>NUCLEOTIDE SEQUENCE [LARGE SCALE GENOMIC DNA]</scope>
    <source>
        <strain evidence="1 2">CECT 8575</strain>
    </source>
</reference>
<dbReference type="Proteomes" id="UP000253495">
    <property type="component" value="Unassembled WGS sequence"/>
</dbReference>
<dbReference type="OrthoDB" id="3693449at2"/>
<protein>
    <submittedName>
        <fullName evidence="1">Uncharacterized protein</fullName>
    </submittedName>
</protein>
<accession>A0A368VTS7</accession>
<dbReference type="AlphaFoldDB" id="A0A368VTS7"/>
<organism evidence="1 2">
    <name type="scientific">Halopolyspora algeriensis</name>
    <dbReference type="NCBI Taxonomy" id="1500506"/>
    <lineage>
        <taxon>Bacteria</taxon>
        <taxon>Bacillati</taxon>
        <taxon>Actinomycetota</taxon>
        <taxon>Actinomycetes</taxon>
        <taxon>Actinomycetes incertae sedis</taxon>
        <taxon>Halopolyspora</taxon>
    </lineage>
</organism>
<sequence>MHRSLLRTKLAASRTKVATKVTERATSMVPIQGDAHTCLVCKRKMRFSRNGSGEGRVCSPRCAKAWSD</sequence>
<evidence type="ECO:0000313" key="2">
    <source>
        <dbReference type="Proteomes" id="UP000253495"/>
    </source>
</evidence>
<evidence type="ECO:0000313" key="1">
    <source>
        <dbReference type="EMBL" id="RCW42853.1"/>
    </source>
</evidence>
<dbReference type="EMBL" id="QPJC01000008">
    <property type="protein sequence ID" value="RCW42853.1"/>
    <property type="molecule type" value="Genomic_DNA"/>
</dbReference>
<dbReference type="RefSeq" id="WP_114453646.1">
    <property type="nucleotide sequence ID" value="NZ_QPJC01000008.1"/>
</dbReference>
<name>A0A368VTS7_9ACTN</name>